<dbReference type="InterPro" id="IPR036291">
    <property type="entry name" value="NAD(P)-bd_dom_sf"/>
</dbReference>
<name>A0A417YN81_9BACI</name>
<reference evidence="2 3" key="1">
    <citation type="journal article" date="2007" name="Int. J. Syst. Evol. Microbiol.">
        <title>Oceanobacillus profundus sp. nov., isolated from a deep-sea sediment core.</title>
        <authorList>
            <person name="Kim Y.G."/>
            <person name="Choi D.H."/>
            <person name="Hyun S."/>
            <person name="Cho B.C."/>
        </authorList>
    </citation>
    <scope>NUCLEOTIDE SEQUENCE [LARGE SCALE GENOMIC DNA]</scope>
    <source>
        <strain evidence="2 3">DSM 18246</strain>
    </source>
</reference>
<dbReference type="PANTHER" id="PTHR15020:SF50">
    <property type="entry name" value="UPF0659 PROTEIN YMR090W"/>
    <property type="match status" value="1"/>
</dbReference>
<dbReference type="OrthoDB" id="9803892at2"/>
<feature type="domain" description="NAD(P)-binding" evidence="1">
    <location>
        <begin position="7"/>
        <end position="193"/>
    </location>
</feature>
<evidence type="ECO:0000313" key="3">
    <source>
        <dbReference type="Proteomes" id="UP000285456"/>
    </source>
</evidence>
<accession>A0A417YN81</accession>
<dbReference type="Proteomes" id="UP000285456">
    <property type="component" value="Unassembled WGS sequence"/>
</dbReference>
<dbReference type="CDD" id="cd05243">
    <property type="entry name" value="SDR_a5"/>
    <property type="match status" value="1"/>
</dbReference>
<dbReference type="AlphaFoldDB" id="A0A417YN81"/>
<comment type="caution">
    <text evidence="2">The sequence shown here is derived from an EMBL/GenBank/DDBJ whole genome shotgun (WGS) entry which is preliminary data.</text>
</comment>
<dbReference type="Gene3D" id="3.40.50.720">
    <property type="entry name" value="NAD(P)-binding Rossmann-like Domain"/>
    <property type="match status" value="1"/>
</dbReference>
<gene>
    <name evidence="2" type="ORF">D1B32_01295</name>
</gene>
<evidence type="ECO:0000313" key="2">
    <source>
        <dbReference type="EMBL" id="RHW35281.1"/>
    </source>
</evidence>
<proteinExistence type="predicted"/>
<dbReference type="SUPFAM" id="SSF51735">
    <property type="entry name" value="NAD(P)-binding Rossmann-fold domains"/>
    <property type="match status" value="1"/>
</dbReference>
<dbReference type="Pfam" id="PF13460">
    <property type="entry name" value="NAD_binding_10"/>
    <property type="match status" value="1"/>
</dbReference>
<dbReference type="PANTHER" id="PTHR15020">
    <property type="entry name" value="FLAVIN REDUCTASE-RELATED"/>
    <property type="match status" value="1"/>
</dbReference>
<dbReference type="EMBL" id="QWEH01000001">
    <property type="protein sequence ID" value="RHW35281.1"/>
    <property type="molecule type" value="Genomic_DNA"/>
</dbReference>
<organism evidence="2 3">
    <name type="scientific">Oceanobacillus profundus</name>
    <dbReference type="NCBI Taxonomy" id="372463"/>
    <lineage>
        <taxon>Bacteria</taxon>
        <taxon>Bacillati</taxon>
        <taxon>Bacillota</taxon>
        <taxon>Bacilli</taxon>
        <taxon>Bacillales</taxon>
        <taxon>Bacillaceae</taxon>
        <taxon>Oceanobacillus</taxon>
    </lineage>
</organism>
<protein>
    <submittedName>
        <fullName evidence="2">SDR family oxidoreductase</fullName>
    </submittedName>
</protein>
<evidence type="ECO:0000259" key="1">
    <source>
        <dbReference type="Pfam" id="PF13460"/>
    </source>
</evidence>
<dbReference type="InterPro" id="IPR016040">
    <property type="entry name" value="NAD(P)-bd_dom"/>
</dbReference>
<dbReference type="RefSeq" id="WP_118888426.1">
    <property type="nucleotide sequence ID" value="NZ_JAUOPF010000001.1"/>
</dbReference>
<sequence>MKVLVIGANGQIGKHLVRLLQESEEHTLTALVRKEEQAKELEASGVDAILANLEDSVDTLTQAVIESGAEAIIFSAGSGGSTGPDKTLLIDLDGAVKSMEAAERAGVSRFVLVSAIQAHNRESWADSPIKPYMVAKHYADKELEASSLNYTIVRPGNLLNEPAVDKVSVAENLERGGIPREDVAKVLIAALTEEATYRKSFDLVSGESEIADAIKQL</sequence>
<keyword evidence="3" id="KW-1185">Reference proteome</keyword>